<evidence type="ECO:0000313" key="2">
    <source>
        <dbReference type="Proteomes" id="UP001055879"/>
    </source>
</evidence>
<name>A0ACB9FKP1_ARCLA</name>
<reference evidence="2" key="1">
    <citation type="journal article" date="2022" name="Mol. Ecol. Resour.">
        <title>The genomes of chicory, endive, great burdock and yacon provide insights into Asteraceae palaeo-polyploidization history and plant inulin production.</title>
        <authorList>
            <person name="Fan W."/>
            <person name="Wang S."/>
            <person name="Wang H."/>
            <person name="Wang A."/>
            <person name="Jiang F."/>
            <person name="Liu H."/>
            <person name="Zhao H."/>
            <person name="Xu D."/>
            <person name="Zhang Y."/>
        </authorList>
    </citation>
    <scope>NUCLEOTIDE SEQUENCE [LARGE SCALE GENOMIC DNA]</scope>
    <source>
        <strain evidence="2">cv. Niubang</strain>
    </source>
</reference>
<accession>A0ACB9FKP1</accession>
<dbReference type="Proteomes" id="UP001055879">
    <property type="component" value="Linkage Group LG01"/>
</dbReference>
<comment type="caution">
    <text evidence="1">The sequence shown here is derived from an EMBL/GenBank/DDBJ whole genome shotgun (WGS) entry which is preliminary data.</text>
</comment>
<proteinExistence type="predicted"/>
<organism evidence="1 2">
    <name type="scientific">Arctium lappa</name>
    <name type="common">Greater burdock</name>
    <name type="synonym">Lappa major</name>
    <dbReference type="NCBI Taxonomy" id="4217"/>
    <lineage>
        <taxon>Eukaryota</taxon>
        <taxon>Viridiplantae</taxon>
        <taxon>Streptophyta</taxon>
        <taxon>Embryophyta</taxon>
        <taxon>Tracheophyta</taxon>
        <taxon>Spermatophyta</taxon>
        <taxon>Magnoliopsida</taxon>
        <taxon>eudicotyledons</taxon>
        <taxon>Gunneridae</taxon>
        <taxon>Pentapetalae</taxon>
        <taxon>asterids</taxon>
        <taxon>campanulids</taxon>
        <taxon>Asterales</taxon>
        <taxon>Asteraceae</taxon>
        <taxon>Carduoideae</taxon>
        <taxon>Cardueae</taxon>
        <taxon>Arctiinae</taxon>
        <taxon>Arctium</taxon>
    </lineage>
</organism>
<keyword evidence="2" id="KW-1185">Reference proteome</keyword>
<sequence>MPRPERVERTKWRYLRDPSIIFRKLQLPYIPSHPPFQFNYTKNFFIHSIHRRIMAARYELEVTISSAKNLKNINWRHGPLKPYAVVWVDPKNKCSTPVDEEGDESPIWDHKLVIPLNDPIEESTLYIDIVHANAAEDTKPLIGSAKLKLKEVVDEVGIGECFADGLKLKRPSGRPHGKVEVKICVREPRYRAPDPYYAPPYGVPPPPQHYPAPPPYGGNYPNAPPQPYGGNYPYGAPPSGYPYSPYGAPPPPPQFGQTYGQPAYGGQPSYDGYKEEKKSKYGMGTGVAVGAAAGLLGGLAIAEGIDYVENEIAEDAADKVEEDLGYDVDDD</sequence>
<gene>
    <name evidence="1" type="ORF">L6452_02526</name>
</gene>
<protein>
    <submittedName>
        <fullName evidence="1">Uncharacterized protein</fullName>
    </submittedName>
</protein>
<dbReference type="EMBL" id="CM042047">
    <property type="protein sequence ID" value="KAI3771363.1"/>
    <property type="molecule type" value="Genomic_DNA"/>
</dbReference>
<evidence type="ECO:0000313" key="1">
    <source>
        <dbReference type="EMBL" id="KAI3771363.1"/>
    </source>
</evidence>
<reference evidence="1 2" key="2">
    <citation type="journal article" date="2022" name="Mol. Ecol. Resour.">
        <title>The genomes of chicory, endive, great burdock and yacon provide insights into Asteraceae paleo-polyploidization history and plant inulin production.</title>
        <authorList>
            <person name="Fan W."/>
            <person name="Wang S."/>
            <person name="Wang H."/>
            <person name="Wang A."/>
            <person name="Jiang F."/>
            <person name="Liu H."/>
            <person name="Zhao H."/>
            <person name="Xu D."/>
            <person name="Zhang Y."/>
        </authorList>
    </citation>
    <scope>NUCLEOTIDE SEQUENCE [LARGE SCALE GENOMIC DNA]</scope>
    <source>
        <strain evidence="2">cv. Niubang</strain>
    </source>
</reference>